<evidence type="ECO:0000256" key="2">
    <source>
        <dbReference type="ARBA" id="ARBA00007186"/>
    </source>
</evidence>
<evidence type="ECO:0000256" key="3">
    <source>
        <dbReference type="ARBA" id="ARBA00011165"/>
    </source>
</evidence>
<name>A0ABN1XXZ9_9PSEU</name>
<evidence type="ECO:0000256" key="6">
    <source>
        <dbReference type="ARBA" id="ARBA00023277"/>
    </source>
</evidence>
<dbReference type="SMART" id="SM00813">
    <property type="entry name" value="Alpha-L-AF_C"/>
    <property type="match status" value="1"/>
</dbReference>
<sequence>MARAHLSVGADFTAGEVPPRLFGSFVEHMGRGVYTGIFEPGHPTADERGFRGDVLDRVREIGPTVVRYPGGNYVSGHDWRDGIGPVADRPRRLDLAWRTIETNEFGLHEFVHWTRAAGAEPMMAVNLGTRGVQEALDLVEYANHPGGTAWSDLRRKNGDDDPFGIRLWCLGNEMDGPWQVGHKTAAEYGRLAAEAGRAMRLVDPSIELVACGSSHSSMPTFGDWERTVLELAYDQVDYISAHTYYEETDDPGEFLAKAVDMDSYIRSVVATADAVRARGRHRRRIHVSFDEWNVWYQSRHRSGGIHQQTDDWAVAPRVIEDEYSVTDAVVVGTMLHALLRHGERVRIACQAQLVNVIGMVRSEPGGAAWTQTVAHPFRVMREHARGQILDVRARGDHYDAGRLGDAPVVDSAGTWDPDGGTLALFLANRDLTEPAEVRIALHGFGELRPGRAEVLATGPGQDRHTTNNEAAPEAVGMRPLDGVRVEGDEVSVTLPPLSWAVVPLHVI</sequence>
<evidence type="ECO:0000259" key="8">
    <source>
        <dbReference type="SMART" id="SM00813"/>
    </source>
</evidence>
<evidence type="ECO:0000313" key="10">
    <source>
        <dbReference type="Proteomes" id="UP001501414"/>
    </source>
</evidence>
<dbReference type="PANTHER" id="PTHR43576">
    <property type="entry name" value="ALPHA-L-ARABINOFURANOSIDASE C-RELATED"/>
    <property type="match status" value="1"/>
</dbReference>
<dbReference type="SUPFAM" id="SSF51445">
    <property type="entry name" value="(Trans)glycosidases"/>
    <property type="match status" value="1"/>
</dbReference>
<evidence type="ECO:0000256" key="4">
    <source>
        <dbReference type="ARBA" id="ARBA00012670"/>
    </source>
</evidence>
<comment type="subunit">
    <text evidence="3">Homohexamer; trimer of dimers.</text>
</comment>
<comment type="similarity">
    <text evidence="2">Belongs to the glycosyl hydrolase 51 family.</text>
</comment>
<keyword evidence="10" id="KW-1185">Reference proteome</keyword>
<protein>
    <recommendedName>
        <fullName evidence="4">non-reducing end alpha-L-arabinofuranosidase</fullName>
        <ecNumber evidence="4">3.2.1.55</ecNumber>
    </recommendedName>
</protein>
<dbReference type="InterPro" id="IPR013780">
    <property type="entry name" value="Glyco_hydro_b"/>
</dbReference>
<gene>
    <name evidence="9" type="ORF">GCM10009613_38190</name>
</gene>
<dbReference type="InterPro" id="IPR055235">
    <property type="entry name" value="ASD1_cat"/>
</dbReference>
<dbReference type="Gene3D" id="3.20.20.80">
    <property type="entry name" value="Glycosidases"/>
    <property type="match status" value="1"/>
</dbReference>
<dbReference type="InterPro" id="IPR010720">
    <property type="entry name" value="Alpha-L-AF_C"/>
</dbReference>
<keyword evidence="6" id="KW-0119">Carbohydrate metabolism</keyword>
<evidence type="ECO:0000313" key="9">
    <source>
        <dbReference type="EMBL" id="GAA1392705.1"/>
    </source>
</evidence>
<organism evidence="9 10">
    <name type="scientific">Pseudonocardia kongjuensis</name>
    <dbReference type="NCBI Taxonomy" id="102227"/>
    <lineage>
        <taxon>Bacteria</taxon>
        <taxon>Bacillati</taxon>
        <taxon>Actinomycetota</taxon>
        <taxon>Actinomycetes</taxon>
        <taxon>Pseudonocardiales</taxon>
        <taxon>Pseudonocardiaceae</taxon>
        <taxon>Pseudonocardia</taxon>
    </lineage>
</organism>
<evidence type="ECO:0000256" key="1">
    <source>
        <dbReference type="ARBA" id="ARBA00001462"/>
    </source>
</evidence>
<comment type="caution">
    <text evidence="9">The sequence shown here is derived from an EMBL/GenBank/DDBJ whole genome shotgun (WGS) entry which is preliminary data.</text>
</comment>
<dbReference type="EMBL" id="BAAAJK010000018">
    <property type="protein sequence ID" value="GAA1392705.1"/>
    <property type="molecule type" value="Genomic_DNA"/>
</dbReference>
<evidence type="ECO:0000256" key="5">
    <source>
        <dbReference type="ARBA" id="ARBA00022801"/>
    </source>
</evidence>
<evidence type="ECO:0000256" key="7">
    <source>
        <dbReference type="ARBA" id="ARBA00023295"/>
    </source>
</evidence>
<comment type="catalytic activity">
    <reaction evidence="1">
        <text>Hydrolysis of terminal non-reducing alpha-L-arabinofuranoside residues in alpha-L-arabinosides.</text>
        <dbReference type="EC" id="3.2.1.55"/>
    </reaction>
</comment>
<dbReference type="EC" id="3.2.1.55" evidence="4"/>
<keyword evidence="7" id="KW-0326">Glycosidase</keyword>
<dbReference type="RefSeq" id="WP_344024338.1">
    <property type="nucleotide sequence ID" value="NZ_BAAAJK010000018.1"/>
</dbReference>
<dbReference type="Pfam" id="PF22848">
    <property type="entry name" value="ASD1_dom"/>
    <property type="match status" value="1"/>
</dbReference>
<dbReference type="Gene3D" id="2.60.40.1180">
    <property type="entry name" value="Golgi alpha-mannosidase II"/>
    <property type="match status" value="1"/>
</dbReference>
<dbReference type="SUPFAM" id="SSF51011">
    <property type="entry name" value="Glycosyl hydrolase domain"/>
    <property type="match status" value="1"/>
</dbReference>
<dbReference type="Proteomes" id="UP001501414">
    <property type="component" value="Unassembled WGS sequence"/>
</dbReference>
<dbReference type="InterPro" id="IPR017853">
    <property type="entry name" value="GH"/>
</dbReference>
<reference evidence="9 10" key="1">
    <citation type="journal article" date="2019" name="Int. J. Syst. Evol. Microbiol.">
        <title>The Global Catalogue of Microorganisms (GCM) 10K type strain sequencing project: providing services to taxonomists for standard genome sequencing and annotation.</title>
        <authorList>
            <consortium name="The Broad Institute Genomics Platform"/>
            <consortium name="The Broad Institute Genome Sequencing Center for Infectious Disease"/>
            <person name="Wu L."/>
            <person name="Ma J."/>
        </authorList>
    </citation>
    <scope>NUCLEOTIDE SEQUENCE [LARGE SCALE GENOMIC DNA]</scope>
    <source>
        <strain evidence="9 10">JCM 11896</strain>
    </source>
</reference>
<dbReference type="PANTHER" id="PTHR43576:SF3">
    <property type="entry name" value="ALPHA-L-ARABINOFURANOSIDASE C"/>
    <property type="match status" value="1"/>
</dbReference>
<accession>A0ABN1XXZ9</accession>
<dbReference type="Pfam" id="PF06964">
    <property type="entry name" value="Alpha-L-AF_C"/>
    <property type="match status" value="1"/>
</dbReference>
<proteinExistence type="inferred from homology"/>
<keyword evidence="5" id="KW-0378">Hydrolase</keyword>
<feature type="domain" description="Alpha-L-arabinofuranosidase C-terminal" evidence="8">
    <location>
        <begin position="290"/>
        <end position="498"/>
    </location>
</feature>